<keyword evidence="18" id="KW-1185">Reference proteome</keyword>
<dbReference type="SMART" id="SM00448">
    <property type="entry name" value="REC"/>
    <property type="match status" value="2"/>
</dbReference>
<dbReference type="GO" id="GO:0009927">
    <property type="term" value="F:histidine phosphotransfer kinase activity"/>
    <property type="evidence" value="ECO:0007669"/>
    <property type="project" value="TreeGrafter"/>
</dbReference>
<dbReference type="Gene3D" id="1.10.287.130">
    <property type="match status" value="1"/>
</dbReference>
<evidence type="ECO:0000259" key="14">
    <source>
        <dbReference type="PROSITE" id="PS50110"/>
    </source>
</evidence>
<gene>
    <name evidence="17" type="primary">arcB_5</name>
    <name evidence="17" type="ORF">MBHS_00329</name>
</gene>
<dbReference type="RefSeq" id="WP_103918543.1">
    <property type="nucleotide sequence ID" value="NZ_FMSV02000056.1"/>
</dbReference>
<dbReference type="OrthoDB" id="9810730at2"/>
<dbReference type="Gene3D" id="3.40.50.2300">
    <property type="match status" value="2"/>
</dbReference>
<dbReference type="FunFam" id="1.10.287.130:FF:000038">
    <property type="entry name" value="Sensory transduction histidine kinase"/>
    <property type="match status" value="1"/>
</dbReference>
<evidence type="ECO:0000259" key="15">
    <source>
        <dbReference type="PROSITE" id="PS50112"/>
    </source>
</evidence>
<dbReference type="SMART" id="SM00387">
    <property type="entry name" value="HATPase_c"/>
    <property type="match status" value="1"/>
</dbReference>
<dbReference type="Pfam" id="PF02518">
    <property type="entry name" value="HATPase_c"/>
    <property type="match status" value="1"/>
</dbReference>
<dbReference type="InterPro" id="IPR001789">
    <property type="entry name" value="Sig_transdc_resp-reg_receiver"/>
</dbReference>
<comment type="subcellular location">
    <subcellularLocation>
        <location evidence="2">Membrane</location>
    </subcellularLocation>
</comment>
<evidence type="ECO:0000256" key="4">
    <source>
        <dbReference type="ARBA" id="ARBA00022553"/>
    </source>
</evidence>
<feature type="domain" description="PAC" evidence="16">
    <location>
        <begin position="181"/>
        <end position="233"/>
    </location>
</feature>
<proteinExistence type="predicted"/>
<sequence length="747" mass="84710">MSSTPLNQQLEQVFQELYQGQSIPAEKQAYLQQLCEQVETLAQEKLDIEISLETMTEHADSFEQQLVASRNNLEVQVKERTHELAERNLQMEKEIQERQRAEEAQRNHLSFLNTLLDSISSPIFFKNLNGEYLGCNSAFADLICQSKQYIIGRNATDLWPNHIATEDSNMDQLLFEQETAQSYEMFVASPQNEFHDFIVNKTLFHNAVGQTSGLVAIMVDITERKRAEEALLKAKESAEQANRVKSAFLANMSHELRTPLNAVIGYSEMLAEDLDDMGHNELVPDARKIYSSGRHLLGLINDVLDISKIEAGKMDLYNETFEISHLINEVTNTVTPLIEKKNNSLEVVQHTDANAIHADLTKVRQILFNLLSNAAKFTEDGLIRFEITQQEQEGKEWIQFLIKDQGIGMTPKQISKLFQPFTQADTSTTRKYGGTGLGLTITKRFAEMMGGRVTVDSTPGTGSCFTVNLPAYVTAIDAEEQTHQTEEEAYHSTYNNTHVLVIDDDAVVRDLLSNYLEKMGYQVTTASHGDEGLKLAQKLKPDAITLDIMMPGMDGWMVLSALKNNPELVDIPVIVLSMMEERKLGYSLGASEYLTKPIDREQLHHVLQKYLMPNQAGQWIMLVEDDEVTRTMLANQLKKSGWQVQTAENGKVALEQLELVIPDLILSDLMMPEMDGFEFLRYLREKPEWQNIPVIVLTAKDITPEDRLALNQQVTRIFQKTSYHRDDLLQELSDCLAELPKSKTLLD</sequence>
<dbReference type="InterPro" id="IPR000014">
    <property type="entry name" value="PAS"/>
</dbReference>
<dbReference type="CDD" id="cd00130">
    <property type="entry name" value="PAS"/>
    <property type="match status" value="1"/>
</dbReference>
<dbReference type="NCBIfam" id="TIGR00229">
    <property type="entry name" value="sensory_box"/>
    <property type="match status" value="1"/>
</dbReference>
<dbReference type="GO" id="GO:0005886">
    <property type="term" value="C:plasma membrane"/>
    <property type="evidence" value="ECO:0007669"/>
    <property type="project" value="TreeGrafter"/>
</dbReference>
<evidence type="ECO:0000256" key="1">
    <source>
        <dbReference type="ARBA" id="ARBA00000085"/>
    </source>
</evidence>
<dbReference type="FunFam" id="3.30.565.10:FF:000010">
    <property type="entry name" value="Sensor histidine kinase RcsC"/>
    <property type="match status" value="1"/>
</dbReference>
<dbReference type="InterPro" id="IPR005467">
    <property type="entry name" value="His_kinase_dom"/>
</dbReference>
<keyword evidence="7" id="KW-0418">Kinase</keyword>
<organism evidence="17 18">
    <name type="scientific">Candidatus Venteria ishoeyi</name>
    <dbReference type="NCBI Taxonomy" id="1899563"/>
    <lineage>
        <taxon>Bacteria</taxon>
        <taxon>Pseudomonadati</taxon>
        <taxon>Pseudomonadota</taxon>
        <taxon>Gammaproteobacteria</taxon>
        <taxon>Thiotrichales</taxon>
        <taxon>Thiotrichaceae</taxon>
        <taxon>Venteria</taxon>
    </lineage>
</organism>
<dbReference type="SUPFAM" id="SSF52172">
    <property type="entry name" value="CheY-like"/>
    <property type="match status" value="2"/>
</dbReference>
<feature type="domain" description="PAS" evidence="15">
    <location>
        <begin position="108"/>
        <end position="154"/>
    </location>
</feature>
<dbReference type="PROSITE" id="PS50112">
    <property type="entry name" value="PAS"/>
    <property type="match status" value="1"/>
</dbReference>
<dbReference type="SMART" id="SM00388">
    <property type="entry name" value="HisKA"/>
    <property type="match status" value="1"/>
</dbReference>
<keyword evidence="10" id="KW-0472">Membrane</keyword>
<evidence type="ECO:0000256" key="12">
    <source>
        <dbReference type="PROSITE-ProRule" id="PRU00169"/>
    </source>
</evidence>
<keyword evidence="6" id="KW-0547">Nucleotide-binding</keyword>
<evidence type="ECO:0000256" key="2">
    <source>
        <dbReference type="ARBA" id="ARBA00004370"/>
    </source>
</evidence>
<dbReference type="PRINTS" id="PR00344">
    <property type="entry name" value="BCTRLSENSOR"/>
</dbReference>
<dbReference type="CDD" id="cd17574">
    <property type="entry name" value="REC_OmpR"/>
    <property type="match status" value="2"/>
</dbReference>
<dbReference type="GO" id="GO:0005524">
    <property type="term" value="F:ATP binding"/>
    <property type="evidence" value="ECO:0007669"/>
    <property type="project" value="UniProtKB-KW"/>
</dbReference>
<evidence type="ECO:0000313" key="18">
    <source>
        <dbReference type="Proteomes" id="UP000236724"/>
    </source>
</evidence>
<feature type="modified residue" description="4-aspartylphosphate" evidence="12">
    <location>
        <position position="547"/>
    </location>
</feature>
<dbReference type="PANTHER" id="PTHR43047">
    <property type="entry name" value="TWO-COMPONENT HISTIDINE PROTEIN KINASE"/>
    <property type="match status" value="1"/>
</dbReference>
<dbReference type="PROSITE" id="PS50109">
    <property type="entry name" value="HIS_KIN"/>
    <property type="match status" value="1"/>
</dbReference>
<dbReference type="InterPro" id="IPR011006">
    <property type="entry name" value="CheY-like_superfamily"/>
</dbReference>
<evidence type="ECO:0000256" key="7">
    <source>
        <dbReference type="ARBA" id="ARBA00022777"/>
    </source>
</evidence>
<dbReference type="SMART" id="SM00091">
    <property type="entry name" value="PAS"/>
    <property type="match status" value="1"/>
</dbReference>
<keyword evidence="9" id="KW-0902">Two-component regulatory system</keyword>
<evidence type="ECO:0000313" key="17">
    <source>
        <dbReference type="EMBL" id="SEH04483.1"/>
    </source>
</evidence>
<feature type="domain" description="Response regulatory" evidence="14">
    <location>
        <begin position="619"/>
        <end position="736"/>
    </location>
</feature>
<dbReference type="Pfam" id="PF00512">
    <property type="entry name" value="HisKA"/>
    <property type="match status" value="1"/>
</dbReference>
<evidence type="ECO:0000256" key="3">
    <source>
        <dbReference type="ARBA" id="ARBA00012438"/>
    </source>
</evidence>
<evidence type="ECO:0000256" key="8">
    <source>
        <dbReference type="ARBA" id="ARBA00022840"/>
    </source>
</evidence>
<evidence type="ECO:0000256" key="10">
    <source>
        <dbReference type="ARBA" id="ARBA00023136"/>
    </source>
</evidence>
<dbReference type="Gene3D" id="3.30.450.20">
    <property type="entry name" value="PAS domain"/>
    <property type="match status" value="1"/>
</dbReference>
<keyword evidence="5 17" id="KW-0808">Transferase</keyword>
<dbReference type="InterPro" id="IPR036890">
    <property type="entry name" value="HATPase_C_sf"/>
</dbReference>
<dbReference type="GO" id="GO:0000155">
    <property type="term" value="F:phosphorelay sensor kinase activity"/>
    <property type="evidence" value="ECO:0007669"/>
    <property type="project" value="InterPro"/>
</dbReference>
<keyword evidence="4 12" id="KW-0597">Phosphoprotein</keyword>
<evidence type="ECO:0000256" key="9">
    <source>
        <dbReference type="ARBA" id="ARBA00023012"/>
    </source>
</evidence>
<protein>
    <recommendedName>
        <fullName evidence="3">histidine kinase</fullName>
        <ecNumber evidence="3">2.7.13.3</ecNumber>
    </recommendedName>
</protein>
<evidence type="ECO:0000256" key="11">
    <source>
        <dbReference type="ARBA" id="ARBA00023306"/>
    </source>
</evidence>
<accession>A0A1H6F4J1</accession>
<dbReference type="PROSITE" id="PS50110">
    <property type="entry name" value="RESPONSE_REGULATORY"/>
    <property type="match status" value="2"/>
</dbReference>
<dbReference type="EC" id="2.7.13.3" evidence="3"/>
<dbReference type="SUPFAM" id="SSF55785">
    <property type="entry name" value="PYP-like sensor domain (PAS domain)"/>
    <property type="match status" value="1"/>
</dbReference>
<name>A0A1H6F4J1_9GAMM</name>
<dbReference type="InterPro" id="IPR003661">
    <property type="entry name" value="HisK_dim/P_dom"/>
</dbReference>
<reference evidence="17 18" key="1">
    <citation type="submission" date="2016-10" db="EMBL/GenBank/DDBJ databases">
        <authorList>
            <person name="de Groot N.N."/>
        </authorList>
    </citation>
    <scope>NUCLEOTIDE SEQUENCE [LARGE SCALE GENOMIC DNA]</scope>
    <source>
        <strain evidence="17">MBHS1</strain>
    </source>
</reference>
<dbReference type="Gene3D" id="3.30.565.10">
    <property type="entry name" value="Histidine kinase-like ATPase, C-terminal domain"/>
    <property type="match status" value="1"/>
</dbReference>
<dbReference type="Pfam" id="PF00072">
    <property type="entry name" value="Response_reg"/>
    <property type="match status" value="2"/>
</dbReference>
<dbReference type="SUPFAM" id="SSF55874">
    <property type="entry name" value="ATPase domain of HSP90 chaperone/DNA topoisomerase II/histidine kinase"/>
    <property type="match status" value="1"/>
</dbReference>
<dbReference type="SUPFAM" id="SSF47384">
    <property type="entry name" value="Homodimeric domain of signal transducing histidine kinase"/>
    <property type="match status" value="1"/>
</dbReference>
<dbReference type="CDD" id="cd16922">
    <property type="entry name" value="HATPase_EvgS-ArcB-TorS-like"/>
    <property type="match status" value="1"/>
</dbReference>
<dbReference type="CDD" id="cd00082">
    <property type="entry name" value="HisKA"/>
    <property type="match status" value="1"/>
</dbReference>
<dbReference type="PROSITE" id="PS50113">
    <property type="entry name" value="PAC"/>
    <property type="match status" value="1"/>
</dbReference>
<dbReference type="InterPro" id="IPR035965">
    <property type="entry name" value="PAS-like_dom_sf"/>
</dbReference>
<keyword evidence="11" id="KW-0131">Cell cycle</keyword>
<evidence type="ECO:0000259" key="13">
    <source>
        <dbReference type="PROSITE" id="PS50109"/>
    </source>
</evidence>
<feature type="domain" description="Response regulatory" evidence="14">
    <location>
        <begin position="498"/>
        <end position="611"/>
    </location>
</feature>
<dbReference type="Pfam" id="PF08448">
    <property type="entry name" value="PAS_4"/>
    <property type="match status" value="1"/>
</dbReference>
<comment type="catalytic activity">
    <reaction evidence="1">
        <text>ATP + protein L-histidine = ADP + protein N-phospho-L-histidine.</text>
        <dbReference type="EC" id="2.7.13.3"/>
    </reaction>
</comment>
<dbReference type="PANTHER" id="PTHR43047:SF72">
    <property type="entry name" value="OSMOSENSING HISTIDINE PROTEIN KINASE SLN1"/>
    <property type="match status" value="1"/>
</dbReference>
<dbReference type="EMBL" id="FMSV02000056">
    <property type="protein sequence ID" value="SEH04483.1"/>
    <property type="molecule type" value="Genomic_DNA"/>
</dbReference>
<dbReference type="AlphaFoldDB" id="A0A1H6F4J1"/>
<evidence type="ECO:0000256" key="5">
    <source>
        <dbReference type="ARBA" id="ARBA00022679"/>
    </source>
</evidence>
<evidence type="ECO:0000256" key="6">
    <source>
        <dbReference type="ARBA" id="ARBA00022741"/>
    </source>
</evidence>
<keyword evidence="8" id="KW-0067">ATP-binding</keyword>
<dbReference type="InterPro" id="IPR013656">
    <property type="entry name" value="PAS_4"/>
</dbReference>
<evidence type="ECO:0000259" key="16">
    <source>
        <dbReference type="PROSITE" id="PS50113"/>
    </source>
</evidence>
<feature type="domain" description="Histidine kinase" evidence="13">
    <location>
        <begin position="251"/>
        <end position="473"/>
    </location>
</feature>
<dbReference type="InterPro" id="IPR003594">
    <property type="entry name" value="HATPase_dom"/>
</dbReference>
<dbReference type="InterPro" id="IPR036097">
    <property type="entry name" value="HisK_dim/P_sf"/>
</dbReference>
<dbReference type="Proteomes" id="UP000236724">
    <property type="component" value="Unassembled WGS sequence"/>
</dbReference>
<dbReference type="InterPro" id="IPR004358">
    <property type="entry name" value="Sig_transdc_His_kin-like_C"/>
</dbReference>
<dbReference type="InterPro" id="IPR000700">
    <property type="entry name" value="PAS-assoc_C"/>
</dbReference>
<feature type="modified residue" description="4-aspartylphosphate" evidence="12">
    <location>
        <position position="668"/>
    </location>
</feature>